<reference evidence="2" key="1">
    <citation type="submission" date="2021-07" db="EMBL/GenBank/DDBJ databases">
        <authorList>
            <person name="Catto M.A."/>
            <person name="Jacobson A."/>
            <person name="Kennedy G."/>
            <person name="Labadie P."/>
            <person name="Hunt B.G."/>
            <person name="Srinivasan R."/>
        </authorList>
    </citation>
    <scope>NUCLEOTIDE SEQUENCE</scope>
    <source>
        <strain evidence="2">PL_HMW_Pooled</strain>
        <tissue evidence="2">Head</tissue>
    </source>
</reference>
<reference evidence="2" key="2">
    <citation type="journal article" date="2023" name="BMC Genomics">
        <title>Pest status, molecular evolution, and epigenetic factors derived from the genome assembly of Frankliniella fusca, a thysanopteran phytovirus vector.</title>
        <authorList>
            <person name="Catto M.A."/>
            <person name="Labadie P.E."/>
            <person name="Jacobson A.L."/>
            <person name="Kennedy G.G."/>
            <person name="Srinivasan R."/>
            <person name="Hunt B.G."/>
        </authorList>
    </citation>
    <scope>NUCLEOTIDE SEQUENCE</scope>
    <source>
        <strain evidence="2">PL_HMW_Pooled</strain>
    </source>
</reference>
<comment type="caution">
    <text evidence="2">The sequence shown here is derived from an EMBL/GenBank/DDBJ whole genome shotgun (WGS) entry which is preliminary data.</text>
</comment>
<dbReference type="PANTHER" id="PTHR16112">
    <property type="entry name" value="METHYL-CPG BINDING PROTEIN, DROSOPHILA"/>
    <property type="match status" value="1"/>
</dbReference>
<organism evidence="2 3">
    <name type="scientific">Frankliniella fusca</name>
    <dbReference type="NCBI Taxonomy" id="407009"/>
    <lineage>
        <taxon>Eukaryota</taxon>
        <taxon>Metazoa</taxon>
        <taxon>Ecdysozoa</taxon>
        <taxon>Arthropoda</taxon>
        <taxon>Hexapoda</taxon>
        <taxon>Insecta</taxon>
        <taxon>Pterygota</taxon>
        <taxon>Neoptera</taxon>
        <taxon>Paraneoptera</taxon>
        <taxon>Thysanoptera</taxon>
        <taxon>Terebrantia</taxon>
        <taxon>Thripoidea</taxon>
        <taxon>Thripidae</taxon>
        <taxon>Frankliniella</taxon>
    </lineage>
</organism>
<dbReference type="AlphaFoldDB" id="A0AAE1GSN4"/>
<evidence type="ECO:0000313" key="3">
    <source>
        <dbReference type="Proteomes" id="UP001219518"/>
    </source>
</evidence>
<dbReference type="GO" id="GO:0005634">
    <property type="term" value="C:nucleus"/>
    <property type="evidence" value="ECO:0007669"/>
    <property type="project" value="TreeGrafter"/>
</dbReference>
<evidence type="ECO:0000256" key="1">
    <source>
        <dbReference type="SAM" id="MobiDB-lite"/>
    </source>
</evidence>
<name>A0AAE1GSN4_9NEOP</name>
<evidence type="ECO:0000313" key="2">
    <source>
        <dbReference type="EMBL" id="KAK3908207.1"/>
    </source>
</evidence>
<sequence length="129" mass="14144">MYRNSHRCAAASGPRPSRPPPPPEYRLAVSCVMAARGCPAWLSLARHHSRELYERAGAACIVFRLFAHLGRELHVSTPSSTVLTSLEQVHEYLLTLGTCKCGLDCPLRPEAVFNFDPQVTVTAKGNKAT</sequence>
<protein>
    <submittedName>
        <fullName evidence="2">Methyl-CpG-binding domain protein 6</fullName>
    </submittedName>
</protein>
<dbReference type="Proteomes" id="UP001219518">
    <property type="component" value="Unassembled WGS sequence"/>
</dbReference>
<feature type="region of interest" description="Disordered" evidence="1">
    <location>
        <begin position="1"/>
        <end position="21"/>
    </location>
</feature>
<proteinExistence type="predicted"/>
<gene>
    <name evidence="2" type="ORF">KUF71_018720</name>
</gene>
<keyword evidence="3" id="KW-1185">Reference proteome</keyword>
<dbReference type="PANTHER" id="PTHR16112:SF16">
    <property type="entry name" value="SIX-BANDED, ISOFORM H"/>
    <property type="match status" value="1"/>
</dbReference>
<dbReference type="GO" id="GO:0003682">
    <property type="term" value="F:chromatin binding"/>
    <property type="evidence" value="ECO:0007669"/>
    <property type="project" value="TreeGrafter"/>
</dbReference>
<accession>A0AAE1GSN4</accession>
<dbReference type="GO" id="GO:0010369">
    <property type="term" value="C:chromocenter"/>
    <property type="evidence" value="ECO:0007669"/>
    <property type="project" value="TreeGrafter"/>
</dbReference>
<dbReference type="EMBL" id="JAHWGI010000033">
    <property type="protein sequence ID" value="KAK3908207.1"/>
    <property type="molecule type" value="Genomic_DNA"/>
</dbReference>